<dbReference type="Proteomes" id="UP000183832">
    <property type="component" value="Unassembled WGS sequence"/>
</dbReference>
<feature type="chain" id="PRO_5013017966" evidence="1">
    <location>
        <begin position="21"/>
        <end position="242"/>
    </location>
</feature>
<gene>
    <name evidence="2" type="ORF">CLUMA_CG019788</name>
</gene>
<dbReference type="EMBL" id="CVRI01000067">
    <property type="protein sequence ID" value="CRL06570.1"/>
    <property type="molecule type" value="Genomic_DNA"/>
</dbReference>
<accession>A0A1J1J3P0</accession>
<name>A0A1J1J3P0_9DIPT</name>
<keyword evidence="1" id="KW-0732">Signal</keyword>
<evidence type="ECO:0000313" key="2">
    <source>
        <dbReference type="EMBL" id="CRL06570.1"/>
    </source>
</evidence>
<reference evidence="2 3" key="1">
    <citation type="submission" date="2015-04" db="EMBL/GenBank/DDBJ databases">
        <authorList>
            <person name="Syromyatnikov M.Y."/>
            <person name="Popov V.N."/>
        </authorList>
    </citation>
    <scope>NUCLEOTIDE SEQUENCE [LARGE SCALE GENOMIC DNA]</scope>
</reference>
<evidence type="ECO:0000313" key="3">
    <source>
        <dbReference type="Proteomes" id="UP000183832"/>
    </source>
</evidence>
<protein>
    <submittedName>
        <fullName evidence="2">CLUMA_CG019788, isoform A</fullName>
    </submittedName>
</protein>
<feature type="signal peptide" evidence="1">
    <location>
        <begin position="1"/>
        <end position="20"/>
    </location>
</feature>
<organism evidence="2 3">
    <name type="scientific">Clunio marinus</name>
    <dbReference type="NCBI Taxonomy" id="568069"/>
    <lineage>
        <taxon>Eukaryota</taxon>
        <taxon>Metazoa</taxon>
        <taxon>Ecdysozoa</taxon>
        <taxon>Arthropoda</taxon>
        <taxon>Hexapoda</taxon>
        <taxon>Insecta</taxon>
        <taxon>Pterygota</taxon>
        <taxon>Neoptera</taxon>
        <taxon>Endopterygota</taxon>
        <taxon>Diptera</taxon>
        <taxon>Nematocera</taxon>
        <taxon>Chironomoidea</taxon>
        <taxon>Chironomidae</taxon>
        <taxon>Clunio</taxon>
    </lineage>
</organism>
<sequence>MKIFIRTLFATIFLLIEVDAKRKVFMTRNITVEANPSYINESYATSPCEVNTRKNPCPNVPAIYLYVVKQIRDPMLEIETRDITTDSIIVQQVLNGIYASSSFPTSPTYDILVNFFTINRPITAFKECHNENNRITLQNRKKSLQVNLSLKVSAFNCITKILKPSNFRRFGNRENLATSFTPPSIKQMKDEMRAKAYGIGHDMPILSRFRHGFLLALILDLLPAPKPYMRTDFDLLLLHQQQ</sequence>
<keyword evidence="3" id="KW-1185">Reference proteome</keyword>
<evidence type="ECO:0000256" key="1">
    <source>
        <dbReference type="SAM" id="SignalP"/>
    </source>
</evidence>
<dbReference type="AlphaFoldDB" id="A0A1J1J3P0"/>
<proteinExistence type="predicted"/>